<sequence length="167" mass="18440">MSNLPLGNRAQSVMSGHVADYDDTISTSSKNDCSSNPFNMLGSDSGMEQKTGSTTSSDYFEMASYKDAATSPLREGGELAVSSQTSLPQFITQEQLLVPADFMTSEYAIFEGYEWRRTSISSDEQTICVPEWHLFAGRSFELGESIFANFFLPIGEVVLRSEVPRML</sequence>
<proteinExistence type="predicted"/>
<accession>A0AAD5RDU3</accession>
<gene>
    <name evidence="2" type="ORF">KIN20_036900</name>
</gene>
<dbReference type="EMBL" id="JAHQIW010007419">
    <property type="protein sequence ID" value="KAJ1374251.1"/>
    <property type="molecule type" value="Genomic_DNA"/>
</dbReference>
<dbReference type="AlphaFoldDB" id="A0AAD5RDU3"/>
<protein>
    <submittedName>
        <fullName evidence="2">Uncharacterized protein</fullName>
    </submittedName>
</protein>
<evidence type="ECO:0000313" key="3">
    <source>
        <dbReference type="Proteomes" id="UP001196413"/>
    </source>
</evidence>
<organism evidence="2 3">
    <name type="scientific">Parelaphostrongylus tenuis</name>
    <name type="common">Meningeal worm</name>
    <dbReference type="NCBI Taxonomy" id="148309"/>
    <lineage>
        <taxon>Eukaryota</taxon>
        <taxon>Metazoa</taxon>
        <taxon>Ecdysozoa</taxon>
        <taxon>Nematoda</taxon>
        <taxon>Chromadorea</taxon>
        <taxon>Rhabditida</taxon>
        <taxon>Rhabditina</taxon>
        <taxon>Rhabditomorpha</taxon>
        <taxon>Strongyloidea</taxon>
        <taxon>Metastrongylidae</taxon>
        <taxon>Parelaphostrongylus</taxon>
    </lineage>
</organism>
<dbReference type="Proteomes" id="UP001196413">
    <property type="component" value="Unassembled WGS sequence"/>
</dbReference>
<evidence type="ECO:0000256" key="1">
    <source>
        <dbReference type="SAM" id="MobiDB-lite"/>
    </source>
</evidence>
<name>A0AAD5RDU3_PARTN</name>
<reference evidence="2" key="1">
    <citation type="submission" date="2021-06" db="EMBL/GenBank/DDBJ databases">
        <title>Parelaphostrongylus tenuis whole genome reference sequence.</title>
        <authorList>
            <person name="Garwood T.J."/>
            <person name="Larsen P.A."/>
            <person name="Fountain-Jones N.M."/>
            <person name="Garbe J.R."/>
            <person name="Macchietto M.G."/>
            <person name="Kania S.A."/>
            <person name="Gerhold R.W."/>
            <person name="Richards J.E."/>
            <person name="Wolf T.M."/>
        </authorList>
    </citation>
    <scope>NUCLEOTIDE SEQUENCE</scope>
    <source>
        <strain evidence="2">MNPRO001-30</strain>
        <tissue evidence="2">Meninges</tissue>
    </source>
</reference>
<feature type="region of interest" description="Disordered" evidence="1">
    <location>
        <begin position="26"/>
        <end position="54"/>
    </location>
</feature>
<keyword evidence="3" id="KW-1185">Reference proteome</keyword>
<evidence type="ECO:0000313" key="2">
    <source>
        <dbReference type="EMBL" id="KAJ1374251.1"/>
    </source>
</evidence>
<comment type="caution">
    <text evidence="2">The sequence shown here is derived from an EMBL/GenBank/DDBJ whole genome shotgun (WGS) entry which is preliminary data.</text>
</comment>
<feature type="compositionally biased region" description="Polar residues" evidence="1">
    <location>
        <begin position="26"/>
        <end position="38"/>
    </location>
</feature>